<reference evidence="1 2" key="1">
    <citation type="journal article" date="2024" name="Proc. Natl. Acad. Sci. U.S.A.">
        <title>The genetic regulatory architecture and epigenomic basis for age-related changes in rattlesnake venom.</title>
        <authorList>
            <person name="Hogan M.P."/>
            <person name="Holding M.L."/>
            <person name="Nystrom G.S."/>
            <person name="Colston T.J."/>
            <person name="Bartlett D.A."/>
            <person name="Mason A.J."/>
            <person name="Ellsworth S.A."/>
            <person name="Rautsaw R.M."/>
            <person name="Lawrence K.C."/>
            <person name="Strickland J.L."/>
            <person name="He B."/>
            <person name="Fraser P."/>
            <person name="Margres M.J."/>
            <person name="Gilbert D.M."/>
            <person name="Gibbs H.L."/>
            <person name="Parkinson C.L."/>
            <person name="Rokyta D.R."/>
        </authorList>
    </citation>
    <scope>NUCLEOTIDE SEQUENCE [LARGE SCALE GENOMIC DNA]</scope>
    <source>
        <strain evidence="1">DRR0105</strain>
    </source>
</reference>
<evidence type="ECO:0000313" key="1">
    <source>
        <dbReference type="EMBL" id="KAK9408701.1"/>
    </source>
</evidence>
<evidence type="ECO:0000313" key="2">
    <source>
        <dbReference type="Proteomes" id="UP001474421"/>
    </source>
</evidence>
<dbReference type="InterPro" id="IPR036896">
    <property type="entry name" value="Avidin-like_sf"/>
</dbReference>
<comment type="caution">
    <text evidence="1">The sequence shown here is derived from an EMBL/GenBank/DDBJ whole genome shotgun (WGS) entry which is preliminary data.</text>
</comment>
<dbReference type="SUPFAM" id="SSF50876">
    <property type="entry name" value="Avidin/streptavidin"/>
    <property type="match status" value="1"/>
</dbReference>
<gene>
    <name evidence="1" type="ORF">NXF25_007475</name>
</gene>
<keyword evidence="2" id="KW-1185">Reference proteome</keyword>
<protein>
    <submittedName>
        <fullName evidence="1">Avidin-like</fullName>
    </submittedName>
</protein>
<sequence length="88" mass="9509">MEINSVSNTGVFSGLYQTAVSASDMPIRPPPLQGVQHRIGGGPEATFWATLTELLQGRPPKTQETSPSLLWVSVLPLIRRGLQCMAGY</sequence>
<dbReference type="Proteomes" id="UP001474421">
    <property type="component" value="Unassembled WGS sequence"/>
</dbReference>
<proteinExistence type="predicted"/>
<organism evidence="1 2">
    <name type="scientific">Crotalus adamanteus</name>
    <name type="common">Eastern diamondback rattlesnake</name>
    <dbReference type="NCBI Taxonomy" id="8729"/>
    <lineage>
        <taxon>Eukaryota</taxon>
        <taxon>Metazoa</taxon>
        <taxon>Chordata</taxon>
        <taxon>Craniata</taxon>
        <taxon>Vertebrata</taxon>
        <taxon>Euteleostomi</taxon>
        <taxon>Lepidosauria</taxon>
        <taxon>Squamata</taxon>
        <taxon>Bifurcata</taxon>
        <taxon>Unidentata</taxon>
        <taxon>Episquamata</taxon>
        <taxon>Toxicofera</taxon>
        <taxon>Serpentes</taxon>
        <taxon>Colubroidea</taxon>
        <taxon>Viperidae</taxon>
        <taxon>Crotalinae</taxon>
        <taxon>Crotalus</taxon>
    </lineage>
</organism>
<dbReference type="AlphaFoldDB" id="A0AAW1C3E1"/>
<name>A0AAW1C3E1_CROAD</name>
<accession>A0AAW1C3E1</accession>
<dbReference type="Gene3D" id="2.40.128.30">
    <property type="entry name" value="Avidin-like"/>
    <property type="match status" value="1"/>
</dbReference>
<dbReference type="EMBL" id="JAOTOJ010000002">
    <property type="protein sequence ID" value="KAK9408701.1"/>
    <property type="molecule type" value="Genomic_DNA"/>
</dbReference>